<organism evidence="1 2">
    <name type="scientific">Methylobacterium adhaesivum</name>
    <dbReference type="NCBI Taxonomy" id="333297"/>
    <lineage>
        <taxon>Bacteria</taxon>
        <taxon>Pseudomonadati</taxon>
        <taxon>Pseudomonadota</taxon>
        <taxon>Alphaproteobacteria</taxon>
        <taxon>Hyphomicrobiales</taxon>
        <taxon>Methylobacteriaceae</taxon>
        <taxon>Methylobacterium</taxon>
    </lineage>
</organism>
<reference evidence="2" key="1">
    <citation type="journal article" date="2019" name="Int. J. Syst. Evol. Microbiol.">
        <title>The Global Catalogue of Microorganisms (GCM) 10K type strain sequencing project: providing services to taxonomists for standard genome sequencing and annotation.</title>
        <authorList>
            <consortium name="The Broad Institute Genomics Platform"/>
            <consortium name="The Broad Institute Genome Sequencing Center for Infectious Disease"/>
            <person name="Wu L."/>
            <person name="Ma J."/>
        </authorList>
    </citation>
    <scope>NUCLEOTIDE SEQUENCE [LARGE SCALE GENOMIC DNA]</scope>
    <source>
        <strain evidence="2">CECT 7069</strain>
    </source>
</reference>
<evidence type="ECO:0000313" key="2">
    <source>
        <dbReference type="Proteomes" id="UP001224644"/>
    </source>
</evidence>
<comment type="caution">
    <text evidence="1">The sequence shown here is derived from an EMBL/GenBank/DDBJ whole genome shotgun (WGS) entry which is preliminary data.</text>
</comment>
<proteinExistence type="predicted"/>
<sequence>MIDMPLFRENALFRAGRNQHMNACVGDNGGPYDLYDYSHGFLEAAKVIIDRSAKFDAVVDTLVYPACFNFRHGIELFAKYAIATINKITNENLTYRQNHSILDNWLILEEKITPYARRLNADDMIFIRKLIECFHEVDPNGQIFRYPENIKGQQHLKEWSIINLEIVGGALAQITRIFKELHFELEGALEASWERD</sequence>
<dbReference type="RefSeq" id="WP_238228179.1">
    <property type="nucleotide sequence ID" value="NZ_BPQD01000041.1"/>
</dbReference>
<keyword evidence="2" id="KW-1185">Reference proteome</keyword>
<evidence type="ECO:0008006" key="3">
    <source>
        <dbReference type="Google" id="ProtNLM"/>
    </source>
</evidence>
<protein>
    <recommendedName>
        <fullName evidence="3">HEPN domain-containing protein</fullName>
    </recommendedName>
</protein>
<gene>
    <name evidence="1" type="ORF">QWZ12_18010</name>
</gene>
<evidence type="ECO:0000313" key="1">
    <source>
        <dbReference type="EMBL" id="MDN3592491.1"/>
    </source>
</evidence>
<dbReference type="EMBL" id="JAUFPX010000017">
    <property type="protein sequence ID" value="MDN3592491.1"/>
    <property type="molecule type" value="Genomic_DNA"/>
</dbReference>
<name>A0ABT8BMF7_9HYPH</name>
<accession>A0ABT8BMF7</accession>
<dbReference type="Proteomes" id="UP001224644">
    <property type="component" value="Unassembled WGS sequence"/>
</dbReference>